<dbReference type="EMBL" id="CAQQ02023241">
    <property type="status" value="NOT_ANNOTATED_CDS"/>
    <property type="molecule type" value="Genomic_DNA"/>
</dbReference>
<dbReference type="HOGENOM" id="CLU_2266821_0_0_1"/>
<sequence>MKSISAEFFKIALYDTPCRLEIREAINRLGILKELIKLSQMVGEYLIDVIVSLQFSLILDPGTNLAEGYRRLSQNFEDTGKRGSNRVKCNGSSIYLMVYGDYL</sequence>
<dbReference type="Proteomes" id="UP000015102">
    <property type="component" value="Unassembled WGS sequence"/>
</dbReference>
<evidence type="ECO:0000313" key="2">
    <source>
        <dbReference type="Proteomes" id="UP000015102"/>
    </source>
</evidence>
<dbReference type="EMBL" id="CAQQ02023243">
    <property type="status" value="NOT_ANNOTATED_CDS"/>
    <property type="molecule type" value="Genomic_DNA"/>
</dbReference>
<dbReference type="EMBL" id="CAQQ02023242">
    <property type="status" value="NOT_ANNOTATED_CDS"/>
    <property type="molecule type" value="Genomic_DNA"/>
</dbReference>
<dbReference type="AlphaFoldDB" id="T1GJD3"/>
<accession>T1GJD3</accession>
<dbReference type="EMBL" id="CAQQ02023244">
    <property type="status" value="NOT_ANNOTATED_CDS"/>
    <property type="molecule type" value="Genomic_DNA"/>
</dbReference>
<evidence type="ECO:0000313" key="1">
    <source>
        <dbReference type="EnsemblMetazoa" id="MESCA003579-PA"/>
    </source>
</evidence>
<organism evidence="1 2">
    <name type="scientific">Megaselia scalaris</name>
    <name type="common">Humpbacked fly</name>
    <name type="synonym">Phora scalaris</name>
    <dbReference type="NCBI Taxonomy" id="36166"/>
    <lineage>
        <taxon>Eukaryota</taxon>
        <taxon>Metazoa</taxon>
        <taxon>Ecdysozoa</taxon>
        <taxon>Arthropoda</taxon>
        <taxon>Hexapoda</taxon>
        <taxon>Insecta</taxon>
        <taxon>Pterygota</taxon>
        <taxon>Neoptera</taxon>
        <taxon>Endopterygota</taxon>
        <taxon>Diptera</taxon>
        <taxon>Brachycera</taxon>
        <taxon>Muscomorpha</taxon>
        <taxon>Platypezoidea</taxon>
        <taxon>Phoridae</taxon>
        <taxon>Megaseliini</taxon>
        <taxon>Megaselia</taxon>
    </lineage>
</organism>
<name>T1GJD3_MEGSC</name>
<reference evidence="2" key="1">
    <citation type="submission" date="2013-02" db="EMBL/GenBank/DDBJ databases">
        <authorList>
            <person name="Hughes D."/>
        </authorList>
    </citation>
    <scope>NUCLEOTIDE SEQUENCE</scope>
    <source>
        <strain>Durham</strain>
        <strain evidence="2">NC isolate 2 -- Noor lab</strain>
    </source>
</reference>
<keyword evidence="2" id="KW-1185">Reference proteome</keyword>
<reference evidence="1" key="2">
    <citation type="submission" date="2015-06" db="UniProtKB">
        <authorList>
            <consortium name="EnsemblMetazoa"/>
        </authorList>
    </citation>
    <scope>IDENTIFICATION</scope>
</reference>
<dbReference type="EnsemblMetazoa" id="MESCA003579-RA">
    <property type="protein sequence ID" value="MESCA003579-PA"/>
    <property type="gene ID" value="MESCA003579"/>
</dbReference>
<proteinExistence type="predicted"/>
<protein>
    <submittedName>
        <fullName evidence="1">Uncharacterized protein</fullName>
    </submittedName>
</protein>